<dbReference type="Gene3D" id="1.25.40.390">
    <property type="match status" value="1"/>
</dbReference>
<dbReference type="InterPro" id="IPR033985">
    <property type="entry name" value="SusD-like_N"/>
</dbReference>
<feature type="domain" description="SusD-like N-terminal" evidence="9">
    <location>
        <begin position="21"/>
        <end position="226"/>
    </location>
</feature>
<name>A0A9X3DA36_9SPHI</name>
<dbReference type="SUPFAM" id="SSF48452">
    <property type="entry name" value="TPR-like"/>
    <property type="match status" value="1"/>
</dbReference>
<evidence type="ECO:0000256" key="2">
    <source>
        <dbReference type="ARBA" id="ARBA00006275"/>
    </source>
</evidence>
<evidence type="ECO:0000259" key="8">
    <source>
        <dbReference type="Pfam" id="PF07980"/>
    </source>
</evidence>
<dbReference type="AlphaFoldDB" id="A0A9X3DA36"/>
<dbReference type="Pfam" id="PF07980">
    <property type="entry name" value="SusD_RagB"/>
    <property type="match status" value="1"/>
</dbReference>
<evidence type="ECO:0000313" key="10">
    <source>
        <dbReference type="EMBL" id="MCX3263824.1"/>
    </source>
</evidence>
<feature type="domain" description="RagB/SusD" evidence="8">
    <location>
        <begin position="350"/>
        <end position="507"/>
    </location>
</feature>
<dbReference type="EMBL" id="JAPJUH010000001">
    <property type="protein sequence ID" value="MCX3263824.1"/>
    <property type="molecule type" value="Genomic_DNA"/>
</dbReference>
<proteinExistence type="inferred from homology"/>
<dbReference type="RefSeq" id="WP_029204262.1">
    <property type="nucleotide sequence ID" value="NZ_JAPJUH010000001.1"/>
</dbReference>
<feature type="chain" id="PRO_5040854676" evidence="7">
    <location>
        <begin position="20"/>
        <end position="507"/>
    </location>
</feature>
<keyword evidence="11" id="KW-1185">Reference proteome</keyword>
<evidence type="ECO:0000313" key="11">
    <source>
        <dbReference type="Proteomes" id="UP001142592"/>
    </source>
</evidence>
<evidence type="ECO:0000256" key="4">
    <source>
        <dbReference type="ARBA" id="ARBA00023136"/>
    </source>
</evidence>
<sequence length="507" mass="56483">MRKNIFIVFIGLISLSACKKDFLEQTDPNAITVDQFFTSPNDVLLAVNGVYQSLRSSNNIGESSNLYTEQRSDNTGTNDNQSNAGEPFQFGDFSILPSNTYLKNHWVSLYSTITRCNVITSNIDKVPFADANLKAQYLAETKFVRALIYFHLVRKWGDVPLVTKQLTSNNEVVENTFRQPQSVVYAQIVADLKDALNSNLPNLATGASAGRASKAAINGLLGQVYLTMATTLESGKAENLTNANTYLLAAYNLKNFNSLAAIPYADVFDVTKKTNNPEVIFEIVNLQGNITYASSIAANNQAFGETLNSRRAPTGVGGNVTPDLVLDYESGDPRKDFSIKYAADTRVLDWFITKYRDASEAATVNGYGGNNFPLMRFADIILMLAEVNMLQGNDAVAIQYLDMVRARAGVPLYAVVRNNATYSAKYPTLKLAILHERRVELAFENHRWFDLLRNFTTAELVTYFRAKSQANFGNAKLSNFSTKDRYFPIPFDEYKLDPAKMYQNPGY</sequence>
<keyword evidence="4" id="KW-0472">Membrane</keyword>
<dbReference type="InterPro" id="IPR012944">
    <property type="entry name" value="SusD_RagB_dom"/>
</dbReference>
<keyword evidence="3 7" id="KW-0732">Signal</keyword>
<evidence type="ECO:0000256" key="6">
    <source>
        <dbReference type="SAM" id="MobiDB-lite"/>
    </source>
</evidence>
<comment type="subcellular location">
    <subcellularLocation>
        <location evidence="1">Cell outer membrane</location>
    </subcellularLocation>
</comment>
<dbReference type="InterPro" id="IPR011990">
    <property type="entry name" value="TPR-like_helical_dom_sf"/>
</dbReference>
<accession>A0A9X3DA36</accession>
<comment type="caution">
    <text evidence="10">The sequence shown here is derived from an EMBL/GenBank/DDBJ whole genome shotgun (WGS) entry which is preliminary data.</text>
</comment>
<dbReference type="GO" id="GO:0009279">
    <property type="term" value="C:cell outer membrane"/>
    <property type="evidence" value="ECO:0007669"/>
    <property type="project" value="UniProtKB-SubCell"/>
</dbReference>
<evidence type="ECO:0000256" key="3">
    <source>
        <dbReference type="ARBA" id="ARBA00022729"/>
    </source>
</evidence>
<protein>
    <submittedName>
        <fullName evidence="10">RagB/SusD family nutrient uptake outer membrane protein</fullName>
    </submittedName>
</protein>
<comment type="similarity">
    <text evidence="2">Belongs to the SusD family.</text>
</comment>
<evidence type="ECO:0000256" key="1">
    <source>
        <dbReference type="ARBA" id="ARBA00004442"/>
    </source>
</evidence>
<dbReference type="Proteomes" id="UP001142592">
    <property type="component" value="Unassembled WGS sequence"/>
</dbReference>
<dbReference type="Pfam" id="PF14322">
    <property type="entry name" value="SusD-like_3"/>
    <property type="match status" value="1"/>
</dbReference>
<dbReference type="PROSITE" id="PS51257">
    <property type="entry name" value="PROKAR_LIPOPROTEIN"/>
    <property type="match status" value="1"/>
</dbReference>
<evidence type="ECO:0000259" key="9">
    <source>
        <dbReference type="Pfam" id="PF14322"/>
    </source>
</evidence>
<feature type="signal peptide" evidence="7">
    <location>
        <begin position="1"/>
        <end position="19"/>
    </location>
</feature>
<gene>
    <name evidence="10" type="ORF">OQZ29_03660</name>
</gene>
<dbReference type="CDD" id="cd08977">
    <property type="entry name" value="SusD"/>
    <property type="match status" value="1"/>
</dbReference>
<reference evidence="10" key="1">
    <citation type="submission" date="2022-11" db="EMBL/GenBank/DDBJ databases">
        <authorList>
            <person name="Graham C."/>
            <person name="Newman J.D."/>
        </authorList>
    </citation>
    <scope>NUCLEOTIDE SEQUENCE</scope>
    <source>
        <strain evidence="10">DSM 19486</strain>
    </source>
</reference>
<feature type="region of interest" description="Disordered" evidence="6">
    <location>
        <begin position="62"/>
        <end position="83"/>
    </location>
</feature>
<keyword evidence="5" id="KW-0998">Cell outer membrane</keyword>
<organism evidence="10 11">
    <name type="scientific">Pedobacter agri</name>
    <dbReference type="NCBI Taxonomy" id="454586"/>
    <lineage>
        <taxon>Bacteria</taxon>
        <taxon>Pseudomonadati</taxon>
        <taxon>Bacteroidota</taxon>
        <taxon>Sphingobacteriia</taxon>
        <taxon>Sphingobacteriales</taxon>
        <taxon>Sphingobacteriaceae</taxon>
        <taxon>Pedobacter</taxon>
    </lineage>
</organism>
<evidence type="ECO:0000256" key="5">
    <source>
        <dbReference type="ARBA" id="ARBA00023237"/>
    </source>
</evidence>
<evidence type="ECO:0000256" key="7">
    <source>
        <dbReference type="SAM" id="SignalP"/>
    </source>
</evidence>